<dbReference type="PANTHER" id="PTHR46696">
    <property type="entry name" value="P450, PUTATIVE (EUROFUNG)-RELATED"/>
    <property type="match status" value="1"/>
</dbReference>
<sequence length="407" mass="46168">MAHDVPNLMDPVTYKDHVPHEYFAELRGTTPVALRHDEGSVPYWAVMGYDACVRVNREWEEFSSHEKTVFLSDADEALLAQQQQMMINMDPPSHTQYRRLVNKAFTPRMVRDLEARLHVVTDELLNRVCEQGSADFVVDIAAELPLTVIAELMGVPFEDRHKMFDWSNKMIGSEDPEYVVNPIMTAIATMELFGYASELFSKKRTDPQEDLMSALVNVDADGESLDDLELALFFLLLSIAGNETTRNLIAGAMHAFFEFPEQWELLRADRSLMPGAVEEMLRFVTPVMCFRRTAMCDVSLEGAEIQQGDKVVFFHISANRDEQIFENPDVFDIRRTPNPHIAFGGGGPHFCLGANLARMEIAVMFEHLLDRMPEIRQAGPAARLQSPFINGIKHLEVRFPAHQPVTL</sequence>
<dbReference type="Pfam" id="PF00067">
    <property type="entry name" value="p450"/>
    <property type="match status" value="1"/>
</dbReference>
<evidence type="ECO:0000256" key="6">
    <source>
        <dbReference type="ARBA" id="ARBA00023033"/>
    </source>
</evidence>
<dbReference type="EMBL" id="CAFBLT010000001">
    <property type="protein sequence ID" value="CAB4876985.1"/>
    <property type="molecule type" value="Genomic_DNA"/>
</dbReference>
<keyword evidence="6" id="KW-0503">Monooxygenase</keyword>
<dbReference type="GO" id="GO:0020037">
    <property type="term" value="F:heme binding"/>
    <property type="evidence" value="ECO:0007669"/>
    <property type="project" value="InterPro"/>
</dbReference>
<dbReference type="GO" id="GO:0036199">
    <property type="term" value="F:cholest-4-en-3-one 26-monooxygenase activity"/>
    <property type="evidence" value="ECO:0007669"/>
    <property type="project" value="TreeGrafter"/>
</dbReference>
<dbReference type="SUPFAM" id="SSF48264">
    <property type="entry name" value="Cytochrome P450"/>
    <property type="match status" value="1"/>
</dbReference>
<evidence type="ECO:0000256" key="5">
    <source>
        <dbReference type="ARBA" id="ARBA00023004"/>
    </source>
</evidence>
<keyword evidence="5" id="KW-0408">Iron</keyword>
<keyword evidence="4" id="KW-0560">Oxidoreductase</keyword>
<protein>
    <submittedName>
        <fullName evidence="7">Unannotated protein</fullName>
    </submittedName>
</protein>
<evidence type="ECO:0000256" key="2">
    <source>
        <dbReference type="ARBA" id="ARBA00022617"/>
    </source>
</evidence>
<dbReference type="CDD" id="cd11033">
    <property type="entry name" value="CYP142-like"/>
    <property type="match status" value="1"/>
</dbReference>
<dbReference type="InterPro" id="IPR001128">
    <property type="entry name" value="Cyt_P450"/>
</dbReference>
<dbReference type="InterPro" id="IPR002397">
    <property type="entry name" value="Cyt_P450_B"/>
</dbReference>
<evidence type="ECO:0000313" key="8">
    <source>
        <dbReference type="EMBL" id="CAB4876985.1"/>
    </source>
</evidence>
<evidence type="ECO:0000313" key="7">
    <source>
        <dbReference type="EMBL" id="CAB4819466.1"/>
    </source>
</evidence>
<organism evidence="7">
    <name type="scientific">freshwater metagenome</name>
    <dbReference type="NCBI Taxonomy" id="449393"/>
    <lineage>
        <taxon>unclassified sequences</taxon>
        <taxon>metagenomes</taxon>
        <taxon>ecological metagenomes</taxon>
    </lineage>
</organism>
<dbReference type="AlphaFoldDB" id="A0A6J6ZIE8"/>
<dbReference type="GO" id="GO:0008395">
    <property type="term" value="F:steroid hydroxylase activity"/>
    <property type="evidence" value="ECO:0007669"/>
    <property type="project" value="TreeGrafter"/>
</dbReference>
<reference evidence="7" key="1">
    <citation type="submission" date="2020-05" db="EMBL/GenBank/DDBJ databases">
        <authorList>
            <person name="Chiriac C."/>
            <person name="Salcher M."/>
            <person name="Ghai R."/>
            <person name="Kavagutti S V."/>
        </authorList>
    </citation>
    <scope>NUCLEOTIDE SEQUENCE</scope>
</reference>
<dbReference type="GO" id="GO:0006707">
    <property type="term" value="P:cholesterol catabolic process"/>
    <property type="evidence" value="ECO:0007669"/>
    <property type="project" value="TreeGrafter"/>
</dbReference>
<dbReference type="EMBL" id="CAFABE010000008">
    <property type="protein sequence ID" value="CAB4819466.1"/>
    <property type="molecule type" value="Genomic_DNA"/>
</dbReference>
<evidence type="ECO:0000256" key="1">
    <source>
        <dbReference type="ARBA" id="ARBA00010617"/>
    </source>
</evidence>
<evidence type="ECO:0000256" key="3">
    <source>
        <dbReference type="ARBA" id="ARBA00022723"/>
    </source>
</evidence>
<accession>A0A6J6ZIE8</accession>
<dbReference type="EMBL" id="CAFBPM010000008">
    <property type="protein sequence ID" value="CAB5021522.1"/>
    <property type="molecule type" value="Genomic_DNA"/>
</dbReference>
<evidence type="ECO:0000256" key="4">
    <source>
        <dbReference type="ARBA" id="ARBA00023002"/>
    </source>
</evidence>
<dbReference type="GO" id="GO:0005506">
    <property type="term" value="F:iron ion binding"/>
    <property type="evidence" value="ECO:0007669"/>
    <property type="project" value="InterPro"/>
</dbReference>
<gene>
    <name evidence="7" type="ORF">UFOPK3164_00312</name>
    <name evidence="8" type="ORF">UFOPK3427_01192</name>
    <name evidence="9" type="ORF">UFOPK4112_00949</name>
</gene>
<dbReference type="PRINTS" id="PR00359">
    <property type="entry name" value="BP450"/>
</dbReference>
<keyword evidence="2" id="KW-0349">Heme</keyword>
<dbReference type="Gene3D" id="1.10.630.10">
    <property type="entry name" value="Cytochrome P450"/>
    <property type="match status" value="1"/>
</dbReference>
<dbReference type="FunFam" id="1.10.630.10:FF:000018">
    <property type="entry name" value="Cytochrome P450 monooxygenase"/>
    <property type="match status" value="1"/>
</dbReference>
<dbReference type="InterPro" id="IPR036396">
    <property type="entry name" value="Cyt_P450_sf"/>
</dbReference>
<keyword evidence="3" id="KW-0479">Metal-binding</keyword>
<dbReference type="PANTHER" id="PTHR46696:SF4">
    <property type="entry name" value="BIOTIN BIOSYNTHESIS CYTOCHROME P450"/>
    <property type="match status" value="1"/>
</dbReference>
<name>A0A6J6ZIE8_9ZZZZ</name>
<evidence type="ECO:0000313" key="9">
    <source>
        <dbReference type="EMBL" id="CAB5021522.1"/>
    </source>
</evidence>
<proteinExistence type="inferred from homology"/>
<comment type="similarity">
    <text evidence="1">Belongs to the cytochrome P450 family.</text>
</comment>